<accession>A0A1S1Z2U8</accession>
<name>A0A1S1Z2U8_FLAPC</name>
<gene>
    <name evidence="1" type="ORF">NH26_15195</name>
</gene>
<dbReference type="Pfam" id="PF10652">
    <property type="entry name" value="DUF2480"/>
    <property type="match status" value="1"/>
</dbReference>
<dbReference type="Proteomes" id="UP000179797">
    <property type="component" value="Unassembled WGS sequence"/>
</dbReference>
<dbReference type="EMBL" id="JRYR02000001">
    <property type="protein sequence ID" value="OHX67599.1"/>
    <property type="molecule type" value="Genomic_DNA"/>
</dbReference>
<reference evidence="1 2" key="1">
    <citation type="journal article" date="2012" name="Int. J. Syst. Evol. Microbiol.">
        <title>Flammeovirga pacifica sp. nov., isolated from deep-sea sediment.</title>
        <authorList>
            <person name="Xu H."/>
            <person name="Fu Y."/>
            <person name="Yang N."/>
            <person name="Ding Z."/>
            <person name="Lai Q."/>
            <person name="Zeng R."/>
        </authorList>
    </citation>
    <scope>NUCLEOTIDE SEQUENCE [LARGE SCALE GENOMIC DNA]</scope>
    <source>
        <strain evidence="2">DSM 24597 / LMG 26175 / WPAGA1</strain>
    </source>
</reference>
<comment type="caution">
    <text evidence="1">The sequence shown here is derived from an EMBL/GenBank/DDBJ whole genome shotgun (WGS) entry which is preliminary data.</text>
</comment>
<dbReference type="STRING" id="915059.NH26_15195"/>
<evidence type="ECO:0000313" key="1">
    <source>
        <dbReference type="EMBL" id="OHX67599.1"/>
    </source>
</evidence>
<dbReference type="InterPro" id="IPR018914">
    <property type="entry name" value="DUF2480"/>
</dbReference>
<proteinExistence type="predicted"/>
<organism evidence="1 2">
    <name type="scientific">Flammeovirga pacifica</name>
    <dbReference type="NCBI Taxonomy" id="915059"/>
    <lineage>
        <taxon>Bacteria</taxon>
        <taxon>Pseudomonadati</taxon>
        <taxon>Bacteroidota</taxon>
        <taxon>Cytophagia</taxon>
        <taxon>Cytophagales</taxon>
        <taxon>Flammeovirgaceae</taxon>
        <taxon>Flammeovirga</taxon>
    </lineage>
</organism>
<keyword evidence="2" id="KW-1185">Reference proteome</keyword>
<protein>
    <recommendedName>
        <fullName evidence="3">DUF2480 family protein</fullName>
    </recommendedName>
</protein>
<sequence length="170" mass="19533">MDEIVNRVAQSALVSFDLEDIKPKGDRVLFDIKDQLFQGIVLREKDFRLFLKEHDWSIYEGKHIAITCSTEAIIPTWAYMLLTTRFEKYAETIVFGDLDRLEEALFEKAIKNLDTSSLEDKPIVIKGCSKEAVPTSAYLNITEKLRPIAKTIMFGEPCSTVPIYKKPRQK</sequence>
<dbReference type="RefSeq" id="WP_044227444.1">
    <property type="nucleotide sequence ID" value="NZ_JRYR02000001.1"/>
</dbReference>
<dbReference type="OrthoDB" id="9803040at2"/>
<evidence type="ECO:0008006" key="3">
    <source>
        <dbReference type="Google" id="ProtNLM"/>
    </source>
</evidence>
<dbReference type="AlphaFoldDB" id="A0A1S1Z2U8"/>
<evidence type="ECO:0000313" key="2">
    <source>
        <dbReference type="Proteomes" id="UP000179797"/>
    </source>
</evidence>